<keyword evidence="1" id="KW-1133">Transmembrane helix</keyword>
<dbReference type="EMBL" id="JACRTC010000003">
    <property type="protein sequence ID" value="MBC8570325.1"/>
    <property type="molecule type" value="Genomic_DNA"/>
</dbReference>
<name>A0A926EC24_9FIRM</name>
<organism evidence="2 3">
    <name type="scientific">Zongyangia hominis</name>
    <dbReference type="NCBI Taxonomy" id="2763677"/>
    <lineage>
        <taxon>Bacteria</taxon>
        <taxon>Bacillati</taxon>
        <taxon>Bacillota</taxon>
        <taxon>Clostridia</taxon>
        <taxon>Eubacteriales</taxon>
        <taxon>Oscillospiraceae</taxon>
        <taxon>Zongyangia</taxon>
    </lineage>
</organism>
<dbReference type="Proteomes" id="UP000660861">
    <property type="component" value="Unassembled WGS sequence"/>
</dbReference>
<evidence type="ECO:0000313" key="2">
    <source>
        <dbReference type="EMBL" id="MBC8570325.1"/>
    </source>
</evidence>
<accession>A0A926EC24</accession>
<protein>
    <submittedName>
        <fullName evidence="2">Thioredoxin</fullName>
    </submittedName>
</protein>
<comment type="caution">
    <text evidence="2">The sequence shown here is derived from an EMBL/GenBank/DDBJ whole genome shotgun (WGS) entry which is preliminary data.</text>
</comment>
<evidence type="ECO:0000256" key="1">
    <source>
        <dbReference type="SAM" id="Phobius"/>
    </source>
</evidence>
<dbReference type="InterPro" id="IPR047708">
    <property type="entry name" value="CD1871A-like"/>
</dbReference>
<evidence type="ECO:0000313" key="3">
    <source>
        <dbReference type="Proteomes" id="UP000660861"/>
    </source>
</evidence>
<keyword evidence="3" id="KW-1185">Reference proteome</keyword>
<proteinExistence type="predicted"/>
<sequence>MSVKRRFILPGIVLTLGVLMIALGIYRGEMAVVFQKAVNLCLECIGIG</sequence>
<keyword evidence="1" id="KW-0472">Membrane</keyword>
<dbReference type="NCBIfam" id="NF040920">
    <property type="entry name" value="CD1871A_fam"/>
    <property type="match status" value="1"/>
</dbReference>
<feature type="transmembrane region" description="Helical" evidence="1">
    <location>
        <begin position="7"/>
        <end position="26"/>
    </location>
</feature>
<reference evidence="2" key="1">
    <citation type="submission" date="2020-08" db="EMBL/GenBank/DDBJ databases">
        <title>Genome public.</title>
        <authorList>
            <person name="Liu C."/>
            <person name="Sun Q."/>
        </authorList>
    </citation>
    <scope>NUCLEOTIDE SEQUENCE</scope>
    <source>
        <strain evidence="2">NSJ-54</strain>
    </source>
</reference>
<keyword evidence="1" id="KW-0812">Transmembrane</keyword>
<dbReference type="AlphaFoldDB" id="A0A926EC24"/>
<gene>
    <name evidence="2" type="ORF">H8709_05725</name>
</gene>